<dbReference type="HOGENOM" id="CLU_031960_0_1_4"/>
<keyword evidence="4 6" id="KW-0378">Hydrolase</keyword>
<dbReference type="EMBL" id="GG658170">
    <property type="protein sequence ID" value="EEO29661.1"/>
    <property type="molecule type" value="Genomic_DNA"/>
</dbReference>
<dbReference type="PANTHER" id="PTHR35333">
    <property type="entry name" value="BETA-LACTAMASE"/>
    <property type="match status" value="1"/>
</dbReference>
<accession>C3X8Y5</accession>
<keyword evidence="5 6" id="KW-0046">Antibiotic resistance</keyword>
<name>C3X8Y5_OXAFO</name>
<gene>
    <name evidence="8" type="ORF">OFBG_00689</name>
</gene>
<dbReference type="NCBIfam" id="NF033103">
    <property type="entry name" value="bla_class_A"/>
    <property type="match status" value="1"/>
</dbReference>
<comment type="similarity">
    <text evidence="2 6">Belongs to the class-A beta-lactamase family.</text>
</comment>
<dbReference type="InterPro" id="IPR023650">
    <property type="entry name" value="Beta-lactam_class-A_AS"/>
</dbReference>
<dbReference type="AlphaFoldDB" id="C3X8Y5"/>
<dbReference type="Proteomes" id="UP000005089">
    <property type="component" value="Unassembled WGS sequence"/>
</dbReference>
<protein>
    <recommendedName>
        <fullName evidence="3 6">Beta-lactamase</fullName>
        <ecNumber evidence="3 6">3.5.2.6</ecNumber>
    </recommendedName>
</protein>
<dbReference type="InterPro" id="IPR012338">
    <property type="entry name" value="Beta-lactam/transpept-like"/>
</dbReference>
<evidence type="ECO:0000256" key="4">
    <source>
        <dbReference type="ARBA" id="ARBA00022801"/>
    </source>
</evidence>
<evidence type="ECO:0000313" key="8">
    <source>
        <dbReference type="EMBL" id="EEO29661.1"/>
    </source>
</evidence>
<evidence type="ECO:0000256" key="2">
    <source>
        <dbReference type="ARBA" id="ARBA00009009"/>
    </source>
</evidence>
<feature type="domain" description="Beta-lactamase class A catalytic" evidence="7">
    <location>
        <begin position="37"/>
        <end position="261"/>
    </location>
</feature>
<evidence type="ECO:0000313" key="9">
    <source>
        <dbReference type="Proteomes" id="UP000005089"/>
    </source>
</evidence>
<dbReference type="STRING" id="847.BRW83_1540"/>
<dbReference type="InterPro" id="IPR045155">
    <property type="entry name" value="Beta-lactam_cat"/>
</dbReference>
<reference evidence="8 9" key="1">
    <citation type="submission" date="2009-02" db="EMBL/GenBank/DDBJ databases">
        <title>The Genome Sequence of Oxalobacter formigenes OXCC13.</title>
        <authorList>
            <consortium name="The Broad Institute Genome Sequencing Platform"/>
            <person name="Ward D."/>
            <person name="Young S.K."/>
            <person name="Kodira C.D."/>
            <person name="Zeng Q."/>
            <person name="Koehrsen M."/>
            <person name="Alvarado L."/>
            <person name="Berlin A."/>
            <person name="Borenstein D."/>
            <person name="Chen Z."/>
            <person name="Engels R."/>
            <person name="Freedman E."/>
            <person name="Gellesch M."/>
            <person name="Goldberg J."/>
            <person name="Griggs A."/>
            <person name="Gujja S."/>
            <person name="Heiman D."/>
            <person name="Hepburn T."/>
            <person name="Howarth C."/>
            <person name="Jen D."/>
            <person name="Larson L."/>
            <person name="Lewis B."/>
            <person name="Mehta T."/>
            <person name="Park D."/>
            <person name="Pearson M."/>
            <person name="Roberts A."/>
            <person name="Saif S."/>
            <person name="Shea T."/>
            <person name="Shenoy N."/>
            <person name="Sisk P."/>
            <person name="Stolte C."/>
            <person name="Sykes S."/>
            <person name="Walk T."/>
            <person name="White J."/>
            <person name="Yandava C."/>
            <person name="Allison M.J."/>
            <person name="Lander E."/>
            <person name="Nusbaum C."/>
            <person name="Galagan J."/>
            <person name="Birren B."/>
        </authorList>
    </citation>
    <scope>NUCLEOTIDE SEQUENCE [LARGE SCALE GENOMIC DNA]</scope>
    <source>
        <strain evidence="8 9">OXCC13</strain>
    </source>
</reference>
<dbReference type="Pfam" id="PF13354">
    <property type="entry name" value="Beta-lactamase2"/>
    <property type="match status" value="1"/>
</dbReference>
<organism evidence="8 9">
    <name type="scientific">Oxalobacter formigenes OXCC13</name>
    <dbReference type="NCBI Taxonomy" id="556269"/>
    <lineage>
        <taxon>Bacteria</taxon>
        <taxon>Pseudomonadati</taxon>
        <taxon>Pseudomonadota</taxon>
        <taxon>Betaproteobacteria</taxon>
        <taxon>Burkholderiales</taxon>
        <taxon>Oxalobacteraceae</taxon>
        <taxon>Oxalobacter</taxon>
    </lineage>
</organism>
<dbReference type="PANTHER" id="PTHR35333:SF3">
    <property type="entry name" value="BETA-LACTAMASE-TYPE TRANSPEPTIDASE FOLD CONTAINING PROTEIN"/>
    <property type="match status" value="1"/>
</dbReference>
<evidence type="ECO:0000256" key="1">
    <source>
        <dbReference type="ARBA" id="ARBA00001526"/>
    </source>
</evidence>
<sequence length="312" mass="34058">MSTLLASFTLVTASCLASPLQENIDAIVKDKPAQIGVVIEGFDPHQHAGFNENTRFPMQSVFKFPVALAVLDQVDKGKINLDETLLLKPSDLLPNTHSPLREKYPEANAAVSIGEIINETVSNSDNNGCDILLRLVGGPQAVDQYIKNLGIADMQIAVNEQEMHTVKDAQHKNWTTPAAMTQLLRLFHDGKLLKPDSQKFLWTAMRDSVTAPGRLRSPLPAGTHLIHKTGTSDYSPQDGSTVNDVGIILLPDGNPVFISVLISGSKMSMMDTEKIIASVSGVAWDHFSQEKPGLSIRKTGKQLRELIGFENQ</sequence>
<keyword evidence="9" id="KW-1185">Reference proteome</keyword>
<dbReference type="GO" id="GO:0046677">
    <property type="term" value="P:response to antibiotic"/>
    <property type="evidence" value="ECO:0007669"/>
    <property type="project" value="UniProtKB-UniRule"/>
</dbReference>
<dbReference type="EC" id="3.5.2.6" evidence="3 6"/>
<dbReference type="SUPFAM" id="SSF56601">
    <property type="entry name" value="beta-lactamase/transpeptidase-like"/>
    <property type="match status" value="1"/>
</dbReference>
<dbReference type="PRINTS" id="PR00118">
    <property type="entry name" value="BLACTAMASEA"/>
</dbReference>
<proteinExistence type="inferred from homology"/>
<dbReference type="InterPro" id="IPR000871">
    <property type="entry name" value="Beta-lactam_class-A"/>
</dbReference>
<evidence type="ECO:0000256" key="5">
    <source>
        <dbReference type="ARBA" id="ARBA00023251"/>
    </source>
</evidence>
<evidence type="ECO:0000259" key="7">
    <source>
        <dbReference type="Pfam" id="PF13354"/>
    </source>
</evidence>
<dbReference type="Gene3D" id="3.40.710.10">
    <property type="entry name" value="DD-peptidase/beta-lactamase superfamily"/>
    <property type="match status" value="1"/>
</dbReference>
<comment type="catalytic activity">
    <reaction evidence="1 6">
        <text>a beta-lactam + H2O = a substituted beta-amino acid</text>
        <dbReference type="Rhea" id="RHEA:20401"/>
        <dbReference type="ChEBI" id="CHEBI:15377"/>
        <dbReference type="ChEBI" id="CHEBI:35627"/>
        <dbReference type="ChEBI" id="CHEBI:140347"/>
        <dbReference type="EC" id="3.5.2.6"/>
    </reaction>
</comment>
<dbReference type="GO" id="GO:0030655">
    <property type="term" value="P:beta-lactam antibiotic catabolic process"/>
    <property type="evidence" value="ECO:0007669"/>
    <property type="project" value="InterPro"/>
</dbReference>
<evidence type="ECO:0000256" key="6">
    <source>
        <dbReference type="RuleBase" id="RU361140"/>
    </source>
</evidence>
<dbReference type="eggNOG" id="COG2367">
    <property type="taxonomic scope" value="Bacteria"/>
</dbReference>
<evidence type="ECO:0000256" key="3">
    <source>
        <dbReference type="ARBA" id="ARBA00012865"/>
    </source>
</evidence>
<dbReference type="PROSITE" id="PS00146">
    <property type="entry name" value="BETA_LACTAMASE_A"/>
    <property type="match status" value="1"/>
</dbReference>
<dbReference type="GO" id="GO:0008800">
    <property type="term" value="F:beta-lactamase activity"/>
    <property type="evidence" value="ECO:0007669"/>
    <property type="project" value="UniProtKB-UniRule"/>
</dbReference>